<dbReference type="AlphaFoldDB" id="A0A318JU36"/>
<dbReference type="EMBL" id="QJKF01000012">
    <property type="protein sequence ID" value="PXX59162.1"/>
    <property type="molecule type" value="Genomic_DNA"/>
</dbReference>
<accession>A0A318JU36</accession>
<name>A0A318JU36_9NOCA</name>
<comment type="caution">
    <text evidence="1">The sequence shown here is derived from an EMBL/GenBank/DDBJ whole genome shotgun (WGS) entry which is preliminary data.</text>
</comment>
<gene>
    <name evidence="1" type="ORF">DFR70_11279</name>
</gene>
<dbReference type="Proteomes" id="UP000247569">
    <property type="component" value="Unassembled WGS sequence"/>
</dbReference>
<proteinExistence type="predicted"/>
<sequence>MSAACPACSWPSPMLVSSHGAVRYLRCVCGRFLVSHGGGVHLVTDRSTCGTAKAAEHLELIPFPEA</sequence>
<evidence type="ECO:0000313" key="2">
    <source>
        <dbReference type="Proteomes" id="UP000247569"/>
    </source>
</evidence>
<dbReference type="OrthoDB" id="3579625at2"/>
<protein>
    <submittedName>
        <fullName evidence="1">Uncharacterized protein</fullName>
    </submittedName>
</protein>
<evidence type="ECO:0000313" key="1">
    <source>
        <dbReference type="EMBL" id="PXX59162.1"/>
    </source>
</evidence>
<organism evidence="1 2">
    <name type="scientific">Nocardia tenerifensis</name>
    <dbReference type="NCBI Taxonomy" id="228006"/>
    <lineage>
        <taxon>Bacteria</taxon>
        <taxon>Bacillati</taxon>
        <taxon>Actinomycetota</taxon>
        <taxon>Actinomycetes</taxon>
        <taxon>Mycobacteriales</taxon>
        <taxon>Nocardiaceae</taxon>
        <taxon>Nocardia</taxon>
    </lineage>
</organism>
<dbReference type="RefSeq" id="WP_040735966.1">
    <property type="nucleotide sequence ID" value="NZ_QJKF01000012.1"/>
</dbReference>
<keyword evidence="2" id="KW-1185">Reference proteome</keyword>
<reference evidence="1 2" key="1">
    <citation type="submission" date="2018-05" db="EMBL/GenBank/DDBJ databases">
        <title>Genomic Encyclopedia of Type Strains, Phase IV (KMG-IV): sequencing the most valuable type-strain genomes for metagenomic binning, comparative biology and taxonomic classification.</title>
        <authorList>
            <person name="Goeker M."/>
        </authorList>
    </citation>
    <scope>NUCLEOTIDE SEQUENCE [LARGE SCALE GENOMIC DNA]</scope>
    <source>
        <strain evidence="1 2">DSM 44704</strain>
    </source>
</reference>